<dbReference type="Gene3D" id="3.30.300.130">
    <property type="entry name" value="Fe-S cluster assembly (FSCA)"/>
    <property type="match status" value="1"/>
</dbReference>
<dbReference type="InterPro" id="IPR033756">
    <property type="entry name" value="YlxH/NBP35"/>
</dbReference>
<keyword evidence="4 8" id="KW-0547">Nucleotide-binding</keyword>
<protein>
    <recommendedName>
        <fullName evidence="8">Iron-sulfur cluster carrier protein</fullName>
    </recommendedName>
</protein>
<feature type="binding site" evidence="8">
    <location>
        <begin position="108"/>
        <end position="115"/>
    </location>
    <ligand>
        <name>ATP</name>
        <dbReference type="ChEBI" id="CHEBI:30616"/>
    </ligand>
</feature>
<comment type="similarity">
    <text evidence="1">In the N-terminal section; belongs to the MIP18 family.</text>
</comment>
<dbReference type="Proteomes" id="UP000050501">
    <property type="component" value="Unassembled WGS sequence"/>
</dbReference>
<comment type="similarity">
    <text evidence="8">Belongs to the Mrp/NBP35 ATP-binding proteins family.</text>
</comment>
<dbReference type="EMBL" id="LGCM01000027">
    <property type="protein sequence ID" value="KPL85058.1"/>
    <property type="molecule type" value="Genomic_DNA"/>
</dbReference>
<organism evidence="10 11">
    <name type="scientific">Levilinea saccharolytica</name>
    <dbReference type="NCBI Taxonomy" id="229921"/>
    <lineage>
        <taxon>Bacteria</taxon>
        <taxon>Bacillati</taxon>
        <taxon>Chloroflexota</taxon>
        <taxon>Anaerolineae</taxon>
        <taxon>Anaerolineales</taxon>
        <taxon>Anaerolineaceae</taxon>
        <taxon>Levilinea</taxon>
    </lineage>
</organism>
<comment type="subunit">
    <text evidence="8">Homodimer.</text>
</comment>
<dbReference type="InterPro" id="IPR034904">
    <property type="entry name" value="FSCA_dom_sf"/>
</dbReference>
<keyword evidence="7 8" id="KW-0411">Iron-sulfur</keyword>
<keyword evidence="6 8" id="KW-0408">Iron</keyword>
<reference evidence="10 11" key="1">
    <citation type="submission" date="2015-07" db="EMBL/GenBank/DDBJ databases">
        <title>Genome sequence of Levilinea saccharolytica DSM 16555.</title>
        <authorList>
            <person name="Hemp J."/>
            <person name="Ward L.M."/>
            <person name="Pace L.A."/>
            <person name="Fischer W.W."/>
        </authorList>
    </citation>
    <scope>NUCLEOTIDE SEQUENCE [LARGE SCALE GENOMIC DNA]</scope>
    <source>
        <strain evidence="10 11">KIBI-1</strain>
    </source>
</reference>
<comment type="similarity">
    <text evidence="2">In the C-terminal section; belongs to the Mrp/NBP35 ATP-binding proteins family.</text>
</comment>
<dbReference type="GO" id="GO:0005524">
    <property type="term" value="F:ATP binding"/>
    <property type="evidence" value="ECO:0007669"/>
    <property type="project" value="UniProtKB-UniRule"/>
</dbReference>
<name>A0A0N8GQZ3_9CHLR</name>
<evidence type="ECO:0000256" key="2">
    <source>
        <dbReference type="ARBA" id="ARBA00008205"/>
    </source>
</evidence>
<keyword evidence="5 8" id="KW-0067">ATP-binding</keyword>
<dbReference type="OrthoDB" id="9809679at2"/>
<dbReference type="GO" id="GO:0046872">
    <property type="term" value="F:metal ion binding"/>
    <property type="evidence" value="ECO:0007669"/>
    <property type="project" value="UniProtKB-KW"/>
</dbReference>
<accession>A0A0N8GQZ3</accession>
<dbReference type="SUPFAM" id="SSF117916">
    <property type="entry name" value="Fe-S cluster assembly (FSCA) domain-like"/>
    <property type="match status" value="1"/>
</dbReference>
<keyword evidence="8" id="KW-0378">Hydrolase</keyword>
<evidence type="ECO:0000313" key="11">
    <source>
        <dbReference type="Proteomes" id="UP000050501"/>
    </source>
</evidence>
<dbReference type="RefSeq" id="WP_062418539.1">
    <property type="nucleotide sequence ID" value="NZ_DF967974.1"/>
</dbReference>
<dbReference type="SUPFAM" id="SSF52540">
    <property type="entry name" value="P-loop containing nucleoside triphosphate hydrolases"/>
    <property type="match status" value="1"/>
</dbReference>
<dbReference type="PANTHER" id="PTHR42961:SF2">
    <property type="entry name" value="IRON-SULFUR PROTEIN NUBPL"/>
    <property type="match status" value="1"/>
</dbReference>
<dbReference type="GO" id="GO:0051539">
    <property type="term" value="F:4 iron, 4 sulfur cluster binding"/>
    <property type="evidence" value="ECO:0007669"/>
    <property type="project" value="TreeGrafter"/>
</dbReference>
<proteinExistence type="inferred from homology"/>
<dbReference type="STRING" id="229921.ADN01_06700"/>
<evidence type="ECO:0000256" key="6">
    <source>
        <dbReference type="ARBA" id="ARBA00023004"/>
    </source>
</evidence>
<comment type="caution">
    <text evidence="10">The sequence shown here is derived from an EMBL/GenBank/DDBJ whole genome shotgun (WGS) entry which is preliminary data.</text>
</comment>
<dbReference type="InterPro" id="IPR002744">
    <property type="entry name" value="MIP18-like"/>
</dbReference>
<keyword evidence="11" id="KW-1185">Reference proteome</keyword>
<evidence type="ECO:0000256" key="7">
    <source>
        <dbReference type="ARBA" id="ARBA00023014"/>
    </source>
</evidence>
<evidence type="ECO:0000256" key="4">
    <source>
        <dbReference type="ARBA" id="ARBA00022741"/>
    </source>
</evidence>
<dbReference type="Gene3D" id="3.40.50.300">
    <property type="entry name" value="P-loop containing nucleotide triphosphate hydrolases"/>
    <property type="match status" value="1"/>
</dbReference>
<dbReference type="HAMAP" id="MF_02040">
    <property type="entry name" value="Mrp_NBP35"/>
    <property type="match status" value="1"/>
</dbReference>
<evidence type="ECO:0000256" key="3">
    <source>
        <dbReference type="ARBA" id="ARBA00022723"/>
    </source>
</evidence>
<dbReference type="Pfam" id="PF10609">
    <property type="entry name" value="ParA"/>
    <property type="match status" value="1"/>
</dbReference>
<dbReference type="PROSITE" id="PS01215">
    <property type="entry name" value="MRP"/>
    <property type="match status" value="1"/>
</dbReference>
<evidence type="ECO:0000256" key="1">
    <source>
        <dbReference type="ARBA" id="ARBA00007352"/>
    </source>
</evidence>
<feature type="domain" description="MIP18 family-like" evidence="9">
    <location>
        <begin position="8"/>
        <end position="79"/>
    </location>
</feature>
<dbReference type="Pfam" id="PF01883">
    <property type="entry name" value="FeS_assembly_P"/>
    <property type="match status" value="1"/>
</dbReference>
<dbReference type="InterPro" id="IPR027417">
    <property type="entry name" value="P-loop_NTPase"/>
</dbReference>
<dbReference type="FunFam" id="3.40.50.300:FF:001119">
    <property type="entry name" value="Iron-sulfur cluster carrier protein"/>
    <property type="match status" value="1"/>
</dbReference>
<evidence type="ECO:0000256" key="5">
    <source>
        <dbReference type="ARBA" id="ARBA00022840"/>
    </source>
</evidence>
<dbReference type="GO" id="GO:0140663">
    <property type="term" value="F:ATP-dependent FeS chaperone activity"/>
    <property type="evidence" value="ECO:0007669"/>
    <property type="project" value="InterPro"/>
</dbReference>
<evidence type="ECO:0000313" key="10">
    <source>
        <dbReference type="EMBL" id="KPL85058.1"/>
    </source>
</evidence>
<gene>
    <name evidence="10" type="ORF">ADN01_06700</name>
</gene>
<evidence type="ECO:0000256" key="8">
    <source>
        <dbReference type="HAMAP-Rule" id="MF_02040"/>
    </source>
</evidence>
<dbReference type="PANTHER" id="PTHR42961">
    <property type="entry name" value="IRON-SULFUR PROTEIN NUBPL"/>
    <property type="match status" value="1"/>
</dbReference>
<dbReference type="CDD" id="cd02037">
    <property type="entry name" value="Mrp_NBP35"/>
    <property type="match status" value="1"/>
</dbReference>
<dbReference type="AlphaFoldDB" id="A0A0N8GQZ3"/>
<sequence>MTDPSNLREAVLKQLATVQEPELHKDLVSLNMIQDLIVEDGKVSFRIVLTTPACPLRGRIENEARQAAMAVEGVTEVKVTLDAQVPADGRPRGILDLPVRNVVAVASGKGGVGKSTVAVNLAVALAKSGAAVGLLDADIYGPNVPTMMGVQRLPPPKDGKLVPAEAYGVKVMSIGFLVKPGQALIWRGPMLHSAIRQFLADVAWGELDYLVIDLPPGTGDAQLSLAQSVPLSGGVIVTLPQQVSLEDASRGLEMFKQLNVPVLGVVENMSYLELPDGTRMDVFGQGGGEQLAKMFGVPYFGGIPMDPSVRKGGDNGVPIMVSAPESPSAKALQDVAEKTAARLSVEALTKVSAPTIEVIE</sequence>
<dbReference type="GO" id="GO:0016226">
    <property type="term" value="P:iron-sulfur cluster assembly"/>
    <property type="evidence" value="ECO:0007669"/>
    <property type="project" value="InterPro"/>
</dbReference>
<keyword evidence="3 8" id="KW-0479">Metal-binding</keyword>
<evidence type="ECO:0000259" key="9">
    <source>
        <dbReference type="Pfam" id="PF01883"/>
    </source>
</evidence>
<comment type="function">
    <text evidence="8">Binds and transfers iron-sulfur (Fe-S) clusters to target apoproteins. Can hydrolyze ATP.</text>
</comment>
<dbReference type="InterPro" id="IPR000808">
    <property type="entry name" value="Mrp-like_CS"/>
</dbReference>
<dbReference type="InterPro" id="IPR019591">
    <property type="entry name" value="Mrp/NBP35_ATP-bd"/>
</dbReference>
<dbReference type="GO" id="GO:0016887">
    <property type="term" value="F:ATP hydrolysis activity"/>
    <property type="evidence" value="ECO:0007669"/>
    <property type="project" value="UniProtKB-UniRule"/>
</dbReference>
<dbReference type="InterPro" id="IPR044304">
    <property type="entry name" value="NUBPL-like"/>
</dbReference>